<dbReference type="OrthoDB" id="206796at2759"/>
<dbReference type="InterPro" id="IPR018616">
    <property type="entry name" value="GUCD1"/>
</dbReference>
<name>A0A9N9IBA8_9GLOM</name>
<reference evidence="1" key="1">
    <citation type="submission" date="2021-06" db="EMBL/GenBank/DDBJ databases">
        <authorList>
            <person name="Kallberg Y."/>
            <person name="Tangrot J."/>
            <person name="Rosling A."/>
        </authorList>
    </citation>
    <scope>NUCLEOTIDE SEQUENCE</scope>
    <source>
        <strain evidence="1">CL551</strain>
    </source>
</reference>
<organism evidence="1 2">
    <name type="scientific">Acaulospora morrowiae</name>
    <dbReference type="NCBI Taxonomy" id="94023"/>
    <lineage>
        <taxon>Eukaryota</taxon>
        <taxon>Fungi</taxon>
        <taxon>Fungi incertae sedis</taxon>
        <taxon>Mucoromycota</taxon>
        <taxon>Glomeromycotina</taxon>
        <taxon>Glomeromycetes</taxon>
        <taxon>Diversisporales</taxon>
        <taxon>Acaulosporaceae</taxon>
        <taxon>Acaulospora</taxon>
    </lineage>
</organism>
<dbReference type="AlphaFoldDB" id="A0A9N9IBA8"/>
<feature type="non-terminal residue" evidence="1">
    <location>
        <position position="182"/>
    </location>
</feature>
<proteinExistence type="predicted"/>
<accession>A0A9N9IBA8</accession>
<dbReference type="EMBL" id="CAJVPV010025226">
    <property type="protein sequence ID" value="CAG8728446.1"/>
    <property type="molecule type" value="Genomic_DNA"/>
</dbReference>
<dbReference type="Pfam" id="PF09778">
    <property type="entry name" value="Guanylate_cyc_2"/>
    <property type="match status" value="1"/>
</dbReference>
<dbReference type="PANTHER" id="PTHR31400:SF1">
    <property type="entry name" value="PROTEIN GUCD1"/>
    <property type="match status" value="1"/>
</dbReference>
<comment type="caution">
    <text evidence="1">The sequence shown here is derived from an EMBL/GenBank/DDBJ whole genome shotgun (WGS) entry which is preliminary data.</text>
</comment>
<evidence type="ECO:0000313" key="2">
    <source>
        <dbReference type="Proteomes" id="UP000789342"/>
    </source>
</evidence>
<gene>
    <name evidence="1" type="ORF">AMORRO_LOCUS13833</name>
</gene>
<protein>
    <submittedName>
        <fullName evidence="1">15225_t:CDS:1</fullName>
    </submittedName>
</protein>
<sequence>MDSSFVPMNSAKFIVPHVLQEDSFDCGLACVCMILKALGFVNLNLWEVRNKVIVSSIWTIDLAFLLRNYLPELDFTFYTAYAGARVQYKNDKFYRSSFDEDENRVNRLFSIAKNSNIKVIRMVLPLEDFKRFLSNSRFAIIALVNAKLLDCQRCQEARRICCVPLCNNIDSLVDTLRGHDYV</sequence>
<keyword evidence="2" id="KW-1185">Reference proteome</keyword>
<dbReference type="PANTHER" id="PTHR31400">
    <property type="entry name" value="GUANYLYL CYCLASE DOMAIN CONTAINING PROTEIN 1 GUCD1"/>
    <property type="match status" value="1"/>
</dbReference>
<dbReference type="Proteomes" id="UP000789342">
    <property type="component" value="Unassembled WGS sequence"/>
</dbReference>
<evidence type="ECO:0000313" key="1">
    <source>
        <dbReference type="EMBL" id="CAG8728446.1"/>
    </source>
</evidence>